<dbReference type="SUPFAM" id="SSF111418">
    <property type="entry name" value="Hormone receptor domain"/>
    <property type="match status" value="1"/>
</dbReference>
<feature type="region of interest" description="Disordered" evidence="11">
    <location>
        <begin position="592"/>
        <end position="618"/>
    </location>
</feature>
<dbReference type="KEGG" id="foc:113202490"/>
<feature type="compositionally biased region" description="Polar residues" evidence="11">
    <location>
        <begin position="54"/>
        <end position="67"/>
    </location>
</feature>
<dbReference type="PROSITE" id="PS00649">
    <property type="entry name" value="G_PROTEIN_RECEP_F2_1"/>
    <property type="match status" value="1"/>
</dbReference>
<dbReference type="Gene3D" id="1.20.1070.10">
    <property type="entry name" value="Rhodopsin 7-helix transmembrane proteins"/>
    <property type="match status" value="1"/>
</dbReference>
<dbReference type="GeneID" id="113202490"/>
<evidence type="ECO:0000256" key="7">
    <source>
        <dbReference type="ARBA" id="ARBA00023136"/>
    </source>
</evidence>
<keyword evidence="3" id="KW-1003">Cell membrane</keyword>
<keyword evidence="9" id="KW-0325">Glycoprotein</keyword>
<evidence type="ECO:0000256" key="2">
    <source>
        <dbReference type="ARBA" id="ARBA00005314"/>
    </source>
</evidence>
<evidence type="ECO:0000256" key="9">
    <source>
        <dbReference type="ARBA" id="ARBA00023180"/>
    </source>
</evidence>
<feature type="transmembrane region" description="Helical" evidence="12">
    <location>
        <begin position="222"/>
        <end position="242"/>
    </location>
</feature>
<feature type="transmembrane region" description="Helical" evidence="12">
    <location>
        <begin position="254"/>
        <end position="272"/>
    </location>
</feature>
<accession>A0A9C6X624</accession>
<dbReference type="PANTHER" id="PTHR45620">
    <property type="entry name" value="PDF RECEPTOR-LIKE PROTEIN-RELATED"/>
    <property type="match status" value="1"/>
</dbReference>
<keyword evidence="15" id="KW-1185">Reference proteome</keyword>
<proteinExistence type="inferred from homology"/>
<keyword evidence="4 12" id="KW-0812">Transmembrane</keyword>
<keyword evidence="7 12" id="KW-0472">Membrane</keyword>
<name>A0A9C6X624_FRAOC</name>
<feature type="transmembrane region" description="Helical" evidence="12">
    <location>
        <begin position="342"/>
        <end position="362"/>
    </location>
</feature>
<feature type="domain" description="G-protein coupled receptors family 2 profile 1" evidence="13">
    <location>
        <begin position="106"/>
        <end position="192"/>
    </location>
</feature>
<evidence type="ECO:0000256" key="11">
    <source>
        <dbReference type="SAM" id="MobiDB-lite"/>
    </source>
</evidence>
<evidence type="ECO:0000313" key="16">
    <source>
        <dbReference type="RefSeq" id="XP_052129693.1"/>
    </source>
</evidence>
<keyword evidence="6" id="KW-0297">G-protein coupled receptor</keyword>
<evidence type="ECO:0000256" key="8">
    <source>
        <dbReference type="ARBA" id="ARBA00023170"/>
    </source>
</evidence>
<sequence>MERWKRRLLLLLHRREAAAVRRPRAVGAASTEAASPAAASSRSPRPDPGEDLFSGSSLEPTVWTTDPQDAADGRLTATAMTVDPGGDGRDGHRGARDGPLLDTEQRCFDEYRDRVPPADDFCNFTWDGVLCWPPTRANHTSGHFCPKMPDFDPNTLVLKRCGLDGRWEGRDGTSNASLPQGYTDYTVCLWEDVRRLYIEANDGPVSLAEKQEIAARTRTMEVVGLSVSLAALLVSLAIFFHFRNLRNNRTRIHKNLFIAMLMQVVIRLTLYIDKGVLPARTLLPPQGFVHNTPVLCEASYVLMEYARTAMFLWMFIEGLYLHNMVTVTVFQEAFYYSLYTLIGWGVPAIMTTCWAVTTAIKLKEECFRNYNLRVYFWILEGPRMGVIVLNFLFLLNIIRVLVVKLRQSRTSEMEQVRKAVRAALVLLPLLGITNLTNMMPAPMRSSAWELTIWFYATHFLTSFQGLFIACLYCFLNGEVRLAVMQRVYRYLSLRPHHFQPRRNSAFSGVYVTAEPSLGLPSLPRHHTVELDVGAAAAAGATPCSGGAEAPSADPGAAPGGTAEVHRGGDRSLKRGPRGRAGLALLCCRAAPLRPSPRRSAPDGADAAGAPGGAAETRV</sequence>
<dbReference type="GO" id="GO:0008528">
    <property type="term" value="F:G protein-coupled peptide receptor activity"/>
    <property type="evidence" value="ECO:0007669"/>
    <property type="project" value="TreeGrafter"/>
</dbReference>
<protein>
    <submittedName>
        <fullName evidence="16">PDF receptor</fullName>
    </submittedName>
</protein>
<evidence type="ECO:0000256" key="1">
    <source>
        <dbReference type="ARBA" id="ARBA00004651"/>
    </source>
</evidence>
<keyword evidence="10" id="KW-0807">Transducer</keyword>
<dbReference type="InterPro" id="IPR017983">
    <property type="entry name" value="GPCR_2_secretin-like_CS"/>
</dbReference>
<dbReference type="PANTHER" id="PTHR45620:SF17">
    <property type="entry name" value="PDF RECEPTOR"/>
    <property type="match status" value="1"/>
</dbReference>
<dbReference type="PROSITE" id="PS50261">
    <property type="entry name" value="G_PROTEIN_RECEP_F2_4"/>
    <property type="match status" value="1"/>
</dbReference>
<evidence type="ECO:0000256" key="10">
    <source>
        <dbReference type="ARBA" id="ARBA00023224"/>
    </source>
</evidence>
<dbReference type="GO" id="GO:0005886">
    <property type="term" value="C:plasma membrane"/>
    <property type="evidence" value="ECO:0007669"/>
    <property type="project" value="UniProtKB-SubCell"/>
</dbReference>
<feature type="compositionally biased region" description="Low complexity" evidence="11">
    <location>
        <begin position="543"/>
        <end position="562"/>
    </location>
</feature>
<reference evidence="16" key="1">
    <citation type="submission" date="2025-08" db="UniProtKB">
        <authorList>
            <consortium name="RefSeq"/>
        </authorList>
    </citation>
    <scope>IDENTIFICATION</scope>
    <source>
        <tissue evidence="16">Whole organism</tissue>
    </source>
</reference>
<feature type="region of interest" description="Disordered" evidence="11">
    <location>
        <begin position="20"/>
        <end position="70"/>
    </location>
</feature>
<dbReference type="AlphaFoldDB" id="A0A9C6X624"/>
<comment type="subcellular location">
    <subcellularLocation>
        <location evidence="1">Cell membrane</location>
        <topology evidence="1">Multi-pass membrane protein</topology>
    </subcellularLocation>
</comment>
<dbReference type="InterPro" id="IPR017981">
    <property type="entry name" value="GPCR_2-like_7TM"/>
</dbReference>
<keyword evidence="8 16" id="KW-0675">Receptor</keyword>
<feature type="transmembrane region" description="Helical" evidence="12">
    <location>
        <begin position="419"/>
        <end position="440"/>
    </location>
</feature>
<evidence type="ECO:0000256" key="4">
    <source>
        <dbReference type="ARBA" id="ARBA00022692"/>
    </source>
</evidence>
<evidence type="ECO:0000256" key="12">
    <source>
        <dbReference type="SAM" id="Phobius"/>
    </source>
</evidence>
<evidence type="ECO:0000259" key="13">
    <source>
        <dbReference type="PROSITE" id="PS50227"/>
    </source>
</evidence>
<feature type="compositionally biased region" description="Low complexity" evidence="11">
    <location>
        <begin position="25"/>
        <end position="43"/>
    </location>
</feature>
<dbReference type="PROSITE" id="PS50227">
    <property type="entry name" value="G_PROTEIN_RECEP_F2_3"/>
    <property type="match status" value="1"/>
</dbReference>
<feature type="transmembrane region" description="Helical" evidence="12">
    <location>
        <begin position="452"/>
        <end position="475"/>
    </location>
</feature>
<dbReference type="SMART" id="SM00008">
    <property type="entry name" value="HormR"/>
    <property type="match status" value="1"/>
</dbReference>
<dbReference type="InterPro" id="IPR050332">
    <property type="entry name" value="GPCR_2"/>
</dbReference>
<evidence type="ECO:0000256" key="5">
    <source>
        <dbReference type="ARBA" id="ARBA00022989"/>
    </source>
</evidence>
<dbReference type="InterPro" id="IPR036445">
    <property type="entry name" value="GPCR_2_extracell_dom_sf"/>
</dbReference>
<evidence type="ECO:0000256" key="6">
    <source>
        <dbReference type="ARBA" id="ARBA00023040"/>
    </source>
</evidence>
<dbReference type="Proteomes" id="UP000504606">
    <property type="component" value="Unplaced"/>
</dbReference>
<dbReference type="PRINTS" id="PR00249">
    <property type="entry name" value="GPCRSECRETIN"/>
</dbReference>
<gene>
    <name evidence="16" type="primary">LOC113202490</name>
</gene>
<feature type="region of interest" description="Disordered" evidence="11">
    <location>
        <begin position="543"/>
        <end position="576"/>
    </location>
</feature>
<dbReference type="Pfam" id="PF02793">
    <property type="entry name" value="HRM"/>
    <property type="match status" value="1"/>
</dbReference>
<feature type="transmembrane region" description="Helical" evidence="12">
    <location>
        <begin position="310"/>
        <end position="330"/>
    </location>
</feature>
<feature type="domain" description="G-protein coupled receptors family 2 profile 2" evidence="14">
    <location>
        <begin position="217"/>
        <end position="476"/>
    </location>
</feature>
<feature type="compositionally biased region" description="Basic and acidic residues" evidence="11">
    <location>
        <begin position="563"/>
        <end position="572"/>
    </location>
</feature>
<evidence type="ECO:0000313" key="15">
    <source>
        <dbReference type="Proteomes" id="UP000504606"/>
    </source>
</evidence>
<feature type="transmembrane region" description="Helical" evidence="12">
    <location>
        <begin position="374"/>
        <end position="398"/>
    </location>
</feature>
<dbReference type="CTD" id="31234"/>
<organism evidence="15 16">
    <name type="scientific">Frankliniella occidentalis</name>
    <name type="common">Western flower thrips</name>
    <name type="synonym">Euthrips occidentalis</name>
    <dbReference type="NCBI Taxonomy" id="133901"/>
    <lineage>
        <taxon>Eukaryota</taxon>
        <taxon>Metazoa</taxon>
        <taxon>Ecdysozoa</taxon>
        <taxon>Arthropoda</taxon>
        <taxon>Hexapoda</taxon>
        <taxon>Insecta</taxon>
        <taxon>Pterygota</taxon>
        <taxon>Neoptera</taxon>
        <taxon>Paraneoptera</taxon>
        <taxon>Thysanoptera</taxon>
        <taxon>Terebrantia</taxon>
        <taxon>Thripoidea</taxon>
        <taxon>Thripidae</taxon>
        <taxon>Frankliniella</taxon>
    </lineage>
</organism>
<dbReference type="Pfam" id="PF00002">
    <property type="entry name" value="7tm_2"/>
    <property type="match status" value="1"/>
</dbReference>
<dbReference type="InterPro" id="IPR001879">
    <property type="entry name" value="GPCR_2_extracellular_dom"/>
</dbReference>
<evidence type="ECO:0000259" key="14">
    <source>
        <dbReference type="PROSITE" id="PS50261"/>
    </source>
</evidence>
<comment type="similarity">
    <text evidence="2">Belongs to the G-protein coupled receptor 2 family.</text>
</comment>
<dbReference type="InterPro" id="IPR000832">
    <property type="entry name" value="GPCR_2_secretin-like"/>
</dbReference>
<dbReference type="OrthoDB" id="5967113at2759"/>
<dbReference type="GO" id="GO:0007166">
    <property type="term" value="P:cell surface receptor signaling pathway"/>
    <property type="evidence" value="ECO:0007669"/>
    <property type="project" value="InterPro"/>
</dbReference>
<dbReference type="Gene3D" id="4.10.1240.10">
    <property type="entry name" value="GPCR, family 2, extracellular hormone receptor domain"/>
    <property type="match status" value="1"/>
</dbReference>
<evidence type="ECO:0000256" key="3">
    <source>
        <dbReference type="ARBA" id="ARBA00022475"/>
    </source>
</evidence>
<dbReference type="GO" id="GO:0007188">
    <property type="term" value="P:adenylate cyclase-modulating G protein-coupled receptor signaling pathway"/>
    <property type="evidence" value="ECO:0007669"/>
    <property type="project" value="TreeGrafter"/>
</dbReference>
<dbReference type="RefSeq" id="XP_052129693.1">
    <property type="nucleotide sequence ID" value="XM_052273733.1"/>
</dbReference>
<keyword evidence="5 12" id="KW-1133">Transmembrane helix</keyword>